<dbReference type="AlphaFoldDB" id="A0A0A9BRF6"/>
<feature type="compositionally biased region" description="Polar residues" evidence="1">
    <location>
        <begin position="14"/>
        <end position="25"/>
    </location>
</feature>
<feature type="region of interest" description="Disordered" evidence="1">
    <location>
        <begin position="1"/>
        <end position="25"/>
    </location>
</feature>
<evidence type="ECO:0000313" key="2">
    <source>
        <dbReference type="EMBL" id="JAD64698.1"/>
    </source>
</evidence>
<protein>
    <submittedName>
        <fullName evidence="2">Uncharacterized protein</fullName>
    </submittedName>
</protein>
<dbReference type="EMBL" id="GBRH01233197">
    <property type="protein sequence ID" value="JAD64698.1"/>
    <property type="molecule type" value="Transcribed_RNA"/>
</dbReference>
<organism evidence="2">
    <name type="scientific">Arundo donax</name>
    <name type="common">Giant reed</name>
    <name type="synonym">Donax arundinaceus</name>
    <dbReference type="NCBI Taxonomy" id="35708"/>
    <lineage>
        <taxon>Eukaryota</taxon>
        <taxon>Viridiplantae</taxon>
        <taxon>Streptophyta</taxon>
        <taxon>Embryophyta</taxon>
        <taxon>Tracheophyta</taxon>
        <taxon>Spermatophyta</taxon>
        <taxon>Magnoliopsida</taxon>
        <taxon>Liliopsida</taxon>
        <taxon>Poales</taxon>
        <taxon>Poaceae</taxon>
        <taxon>PACMAD clade</taxon>
        <taxon>Arundinoideae</taxon>
        <taxon>Arundineae</taxon>
        <taxon>Arundo</taxon>
    </lineage>
</organism>
<reference evidence="2" key="1">
    <citation type="submission" date="2014-09" db="EMBL/GenBank/DDBJ databases">
        <authorList>
            <person name="Magalhaes I.L.F."/>
            <person name="Oliveira U."/>
            <person name="Santos F.R."/>
            <person name="Vidigal T.H.D.A."/>
            <person name="Brescovit A.D."/>
            <person name="Santos A.J."/>
        </authorList>
    </citation>
    <scope>NUCLEOTIDE SEQUENCE</scope>
    <source>
        <tissue evidence="2">Shoot tissue taken approximately 20 cm above the soil surface</tissue>
    </source>
</reference>
<evidence type="ECO:0000256" key="1">
    <source>
        <dbReference type="SAM" id="MobiDB-lite"/>
    </source>
</evidence>
<sequence>MWWLAYQRRRAPPQGTQPTTSQLGD</sequence>
<reference evidence="2" key="2">
    <citation type="journal article" date="2015" name="Data Brief">
        <title>Shoot transcriptome of the giant reed, Arundo donax.</title>
        <authorList>
            <person name="Barrero R.A."/>
            <person name="Guerrero F.D."/>
            <person name="Moolhuijzen P."/>
            <person name="Goolsby J.A."/>
            <person name="Tidwell J."/>
            <person name="Bellgard S.E."/>
            <person name="Bellgard M.I."/>
        </authorList>
    </citation>
    <scope>NUCLEOTIDE SEQUENCE</scope>
    <source>
        <tissue evidence="2">Shoot tissue taken approximately 20 cm above the soil surface</tissue>
    </source>
</reference>
<accession>A0A0A9BRF6</accession>
<proteinExistence type="predicted"/>
<name>A0A0A9BRF6_ARUDO</name>